<comment type="caution">
    <text evidence="3">The sequence shown here is derived from an EMBL/GenBank/DDBJ whole genome shotgun (WGS) entry which is preliminary data.</text>
</comment>
<dbReference type="PANTHER" id="PTHR30486">
    <property type="entry name" value="TWITCHING MOTILITY PROTEIN PILT"/>
    <property type="match status" value="1"/>
</dbReference>
<evidence type="ECO:0000313" key="4">
    <source>
        <dbReference type="Proteomes" id="UP000029223"/>
    </source>
</evidence>
<reference evidence="4" key="1">
    <citation type="submission" date="2014-09" db="EMBL/GenBank/DDBJ databases">
        <title>Vibrio variabilis JCM 19239. (C206) whole genome shotgun sequence.</title>
        <authorList>
            <person name="Sawabe T."/>
            <person name="Meirelles P."/>
            <person name="Nakanishi M."/>
            <person name="Sayaka M."/>
            <person name="Hattori M."/>
            <person name="Ohkuma M."/>
        </authorList>
    </citation>
    <scope>NUCLEOTIDE SEQUENCE [LARGE SCALE GENOMIC DNA]</scope>
    <source>
        <strain evidence="4">JCM 19239</strain>
    </source>
</reference>
<gene>
    <name evidence="3" type="ORF">JCM19239_2775</name>
</gene>
<proteinExistence type="inferred from homology"/>
<dbReference type="SUPFAM" id="SSF52540">
    <property type="entry name" value="P-loop containing nucleoside triphosphate hydrolases"/>
    <property type="match status" value="1"/>
</dbReference>
<dbReference type="Proteomes" id="UP000029223">
    <property type="component" value="Unassembled WGS sequence"/>
</dbReference>
<name>A0ABQ0JKA4_9VIBR</name>
<dbReference type="Gene3D" id="3.40.50.300">
    <property type="entry name" value="P-loop containing nucleotide triphosphate hydrolases"/>
    <property type="match status" value="1"/>
</dbReference>
<accession>A0ABQ0JKA4</accession>
<organism evidence="3 4">
    <name type="scientific">Vibrio variabilis</name>
    <dbReference type="NCBI Taxonomy" id="990271"/>
    <lineage>
        <taxon>Bacteria</taxon>
        <taxon>Pseudomonadati</taxon>
        <taxon>Pseudomonadota</taxon>
        <taxon>Gammaproteobacteria</taxon>
        <taxon>Vibrionales</taxon>
        <taxon>Vibrionaceae</taxon>
        <taxon>Vibrio</taxon>
    </lineage>
</organism>
<feature type="domain" description="Bacterial type II secretion system protein E" evidence="2">
    <location>
        <begin position="2"/>
        <end position="125"/>
    </location>
</feature>
<dbReference type="InterPro" id="IPR050921">
    <property type="entry name" value="T4SS_GSP_E_ATPase"/>
</dbReference>
<evidence type="ECO:0000259" key="2">
    <source>
        <dbReference type="Pfam" id="PF00437"/>
    </source>
</evidence>
<dbReference type="EMBL" id="BBMS01000058">
    <property type="protein sequence ID" value="GAL29184.1"/>
    <property type="molecule type" value="Genomic_DNA"/>
</dbReference>
<keyword evidence="4" id="KW-1185">Reference proteome</keyword>
<dbReference type="InterPro" id="IPR027417">
    <property type="entry name" value="P-loop_NTPase"/>
</dbReference>
<evidence type="ECO:0000256" key="1">
    <source>
        <dbReference type="ARBA" id="ARBA00006611"/>
    </source>
</evidence>
<protein>
    <submittedName>
        <fullName evidence="3">Type II/IV secretion system ATP hydrolase TadA/VirB11/CpaF TadA subfamily</fullName>
    </submittedName>
</protein>
<keyword evidence="3" id="KW-0378">Hydrolase</keyword>
<sequence length="133" mass="14658">MARLLSIASRCRINILISGGTGSGKTTLLNALSHYISEDERIVTIEDAAELRLEQPNLVRLETRAASIEQTGVVTQRDLVINALRMRPDRIILGECRGPEAFEMLQAMNTGHDGSMSTLHANSLAMQLVVWSR</sequence>
<comment type="similarity">
    <text evidence="1">Belongs to the GSP E family.</text>
</comment>
<dbReference type="InterPro" id="IPR001482">
    <property type="entry name" value="T2SS/T4SS_dom"/>
</dbReference>
<evidence type="ECO:0000313" key="3">
    <source>
        <dbReference type="EMBL" id="GAL29184.1"/>
    </source>
</evidence>
<dbReference type="Pfam" id="PF00437">
    <property type="entry name" value="T2SSE"/>
    <property type="match status" value="1"/>
</dbReference>
<dbReference type="CDD" id="cd01130">
    <property type="entry name" value="VirB11-like_ATPase"/>
    <property type="match status" value="1"/>
</dbReference>
<dbReference type="GO" id="GO:0016787">
    <property type="term" value="F:hydrolase activity"/>
    <property type="evidence" value="ECO:0007669"/>
    <property type="project" value="UniProtKB-KW"/>
</dbReference>
<dbReference type="PANTHER" id="PTHR30486:SF15">
    <property type="entry name" value="TYPE II_IV SECRETION SYSTEM ATPASE"/>
    <property type="match status" value="1"/>
</dbReference>